<dbReference type="KEGG" id="dov:DSCO28_30620"/>
<dbReference type="Proteomes" id="UP000425960">
    <property type="component" value="Chromosome"/>
</dbReference>
<reference evidence="1 2" key="1">
    <citation type="submission" date="2019-11" db="EMBL/GenBank/DDBJ databases">
        <title>Comparative genomics of hydrocarbon-degrading Desulfosarcina strains.</title>
        <authorList>
            <person name="Watanabe M."/>
            <person name="Kojima H."/>
            <person name="Fukui M."/>
        </authorList>
    </citation>
    <scope>NUCLEOTIDE SEQUENCE [LARGE SCALE GENOMIC DNA]</scope>
    <source>
        <strain evidence="1 2">28bB2T</strain>
    </source>
</reference>
<proteinExistence type="predicted"/>
<dbReference type="InterPro" id="IPR036412">
    <property type="entry name" value="HAD-like_sf"/>
</dbReference>
<dbReference type="AlphaFoldDB" id="A0A5K7ZMN6"/>
<dbReference type="SUPFAM" id="SSF56784">
    <property type="entry name" value="HAD-like"/>
    <property type="match status" value="1"/>
</dbReference>
<evidence type="ECO:0000313" key="1">
    <source>
        <dbReference type="EMBL" id="BBO82496.1"/>
    </source>
</evidence>
<gene>
    <name evidence="1" type="ORF">DSCO28_30620</name>
</gene>
<dbReference type="InterPro" id="IPR023214">
    <property type="entry name" value="HAD_sf"/>
</dbReference>
<organism evidence="1 2">
    <name type="scientific">Desulfosarcina ovata subsp. sediminis</name>
    <dbReference type="NCBI Taxonomy" id="885957"/>
    <lineage>
        <taxon>Bacteria</taxon>
        <taxon>Pseudomonadati</taxon>
        <taxon>Thermodesulfobacteriota</taxon>
        <taxon>Desulfobacteria</taxon>
        <taxon>Desulfobacterales</taxon>
        <taxon>Desulfosarcinaceae</taxon>
        <taxon>Desulfosarcina</taxon>
    </lineage>
</organism>
<accession>A0A5K7ZMN6</accession>
<name>A0A5K7ZMN6_9BACT</name>
<dbReference type="EMBL" id="AP021876">
    <property type="protein sequence ID" value="BBO82496.1"/>
    <property type="molecule type" value="Genomic_DNA"/>
</dbReference>
<evidence type="ECO:0008006" key="3">
    <source>
        <dbReference type="Google" id="ProtNLM"/>
    </source>
</evidence>
<sequence>MLSLEIPGYGVLDLKHLVLDYNGTLAVDGVLLAGVKKTLNALSQSLAVHVVTADTFGKAAAGLEGVNCQLMVLPPGAQDRAKSDFVNQLGADRTVAVGNGRNDALMLAESALGIAVILAEGASAETLRAADVICTDIVAALDLLRHPLRLTATLRS</sequence>
<dbReference type="Gene3D" id="3.40.50.1000">
    <property type="entry name" value="HAD superfamily/HAD-like"/>
    <property type="match status" value="1"/>
</dbReference>
<dbReference type="RefSeq" id="WP_155322953.1">
    <property type="nucleotide sequence ID" value="NZ_AP021876.1"/>
</dbReference>
<evidence type="ECO:0000313" key="2">
    <source>
        <dbReference type="Proteomes" id="UP000425960"/>
    </source>
</evidence>
<protein>
    <recommendedName>
        <fullName evidence="3">ATPase P</fullName>
    </recommendedName>
</protein>